<feature type="transmembrane region" description="Helical" evidence="1">
    <location>
        <begin position="40"/>
        <end position="73"/>
    </location>
</feature>
<keyword evidence="1" id="KW-0812">Transmembrane</keyword>
<name>C7NKN2_KYTSD</name>
<proteinExistence type="predicted"/>
<accession>C7NKN2</accession>
<reference evidence="2 3" key="1">
    <citation type="journal article" date="2009" name="Stand. Genomic Sci.">
        <title>Complete genome sequence of Kytococcus sedentarius type strain (541).</title>
        <authorList>
            <person name="Sims D."/>
            <person name="Brettin T."/>
            <person name="Detter J.C."/>
            <person name="Han C."/>
            <person name="Lapidus A."/>
            <person name="Copeland A."/>
            <person name="Glavina Del Rio T."/>
            <person name="Nolan M."/>
            <person name="Chen F."/>
            <person name="Lucas S."/>
            <person name="Tice H."/>
            <person name="Cheng J.F."/>
            <person name="Bruce D."/>
            <person name="Goodwin L."/>
            <person name="Pitluck S."/>
            <person name="Ovchinnikova G."/>
            <person name="Pati A."/>
            <person name="Ivanova N."/>
            <person name="Mavrommatis K."/>
            <person name="Chen A."/>
            <person name="Palaniappan K."/>
            <person name="D'haeseleer P."/>
            <person name="Chain P."/>
            <person name="Bristow J."/>
            <person name="Eisen J.A."/>
            <person name="Markowitz V."/>
            <person name="Hugenholtz P."/>
            <person name="Schneider S."/>
            <person name="Goker M."/>
            <person name="Pukall R."/>
            <person name="Kyrpides N.C."/>
            <person name="Klenk H.P."/>
        </authorList>
    </citation>
    <scope>NUCLEOTIDE SEQUENCE [LARGE SCALE GENOMIC DNA]</scope>
    <source>
        <strain evidence="3">ATCC 14392 / DSM 20547 / JCM 11482 / CCUG 33030 / NBRC 15357 / NCTC 11040 / CCM 314 / 541</strain>
    </source>
</reference>
<organism evidence="2 3">
    <name type="scientific">Kytococcus sedentarius (strain ATCC 14392 / DSM 20547 / JCM 11482 / CCUG 33030 / NBRC 15357 / NCTC 11040 / CCM 314 / 541)</name>
    <name type="common">Micrococcus sedentarius</name>
    <dbReference type="NCBI Taxonomy" id="478801"/>
    <lineage>
        <taxon>Bacteria</taxon>
        <taxon>Bacillati</taxon>
        <taxon>Actinomycetota</taxon>
        <taxon>Actinomycetes</taxon>
        <taxon>Micrococcales</taxon>
        <taxon>Kytococcaceae</taxon>
        <taxon>Kytococcus</taxon>
    </lineage>
</organism>
<evidence type="ECO:0000313" key="3">
    <source>
        <dbReference type="Proteomes" id="UP000006666"/>
    </source>
</evidence>
<keyword evidence="1" id="KW-1133">Transmembrane helix</keyword>
<sequence>MARSASVWRLPWTPVTGSWLKNMADVMGHAPVGSDPLSGFFAFLLFIPLLVVFVFWLVEIAVELVLWPFFLLVRAFARGVT</sequence>
<dbReference type="Proteomes" id="UP000006666">
    <property type="component" value="Chromosome"/>
</dbReference>
<evidence type="ECO:0000256" key="1">
    <source>
        <dbReference type="SAM" id="Phobius"/>
    </source>
</evidence>
<dbReference type="HOGENOM" id="CLU_2569391_0_0_11"/>
<dbReference type="RefSeq" id="WP_012801936.1">
    <property type="nucleotide sequence ID" value="NC_013169.1"/>
</dbReference>
<keyword evidence="1" id="KW-0472">Membrane</keyword>
<dbReference type="STRING" id="478801.Ksed_04440"/>
<evidence type="ECO:0000313" key="2">
    <source>
        <dbReference type="EMBL" id="ACV05518.1"/>
    </source>
</evidence>
<dbReference type="AlphaFoldDB" id="C7NKN2"/>
<gene>
    <name evidence="2" type="ordered locus">Ksed_04440</name>
</gene>
<dbReference type="EMBL" id="CP001686">
    <property type="protein sequence ID" value="ACV05518.1"/>
    <property type="molecule type" value="Genomic_DNA"/>
</dbReference>
<keyword evidence="3" id="KW-1185">Reference proteome</keyword>
<dbReference type="KEGG" id="kse:Ksed_04440"/>
<protein>
    <submittedName>
        <fullName evidence="2">Uncharacterized protein</fullName>
    </submittedName>
</protein>